<keyword evidence="2" id="KW-1185">Reference proteome</keyword>
<evidence type="ECO:0000313" key="2">
    <source>
        <dbReference type="Proteomes" id="UP000826722"/>
    </source>
</evidence>
<dbReference type="PANTHER" id="PTHR38765">
    <property type="entry name" value="DUF484 DOMAIN-CONTAINING PROTEIN"/>
    <property type="match status" value="1"/>
</dbReference>
<organism evidence="1 2">
    <name type="scientific">Methyloradius palustris</name>
    <dbReference type="NCBI Taxonomy" id="2778876"/>
    <lineage>
        <taxon>Bacteria</taxon>
        <taxon>Pseudomonadati</taxon>
        <taxon>Pseudomonadota</taxon>
        <taxon>Betaproteobacteria</taxon>
        <taxon>Nitrosomonadales</taxon>
        <taxon>Methylophilaceae</taxon>
        <taxon>Methyloradius</taxon>
    </lineage>
</organism>
<accession>A0A8D5G659</accession>
<dbReference type="EMBL" id="AP024110">
    <property type="protein sequence ID" value="BCM23887.1"/>
    <property type="molecule type" value="Genomic_DNA"/>
</dbReference>
<name>A0A8D5G659_9PROT</name>
<protein>
    <recommendedName>
        <fullName evidence="3">DUF484 family protein</fullName>
    </recommendedName>
</protein>
<dbReference type="Pfam" id="PF04340">
    <property type="entry name" value="DUF484"/>
    <property type="match status" value="1"/>
</dbReference>
<evidence type="ECO:0000313" key="1">
    <source>
        <dbReference type="EMBL" id="BCM23887.1"/>
    </source>
</evidence>
<gene>
    <name evidence="1" type="ORF">ZMTM_01460</name>
</gene>
<dbReference type="AlphaFoldDB" id="A0A8D5G659"/>
<evidence type="ECO:0008006" key="3">
    <source>
        <dbReference type="Google" id="ProtNLM"/>
    </source>
</evidence>
<dbReference type="Gene3D" id="3.30.450.40">
    <property type="match status" value="1"/>
</dbReference>
<dbReference type="Proteomes" id="UP000826722">
    <property type="component" value="Chromosome"/>
</dbReference>
<sequence length="226" mass="25333">MEPNNQLSEDDITAFLRANPKFFERHPELLINMYLPSTHGGGTVSLAERQQLAQRDKIRVLEAKMAEFLRYGEENDAISDKVHRLSLGLLAAQNFEIFTQLLIHALHDDFQVPHAGLRLWAVPQDSAHSDDVIFSGVDHELKAWTESLVAPYCGSRPGLELDSWFGEDAAPKSFALIALRGEKVFGLLAMASEDEKRFYPEMGMLYLNRIGELVSAGLLSYIESDA</sequence>
<proteinExistence type="predicted"/>
<dbReference type="PANTHER" id="PTHR38765:SF1">
    <property type="entry name" value="DUF484 DOMAIN-CONTAINING PROTEIN"/>
    <property type="match status" value="1"/>
</dbReference>
<dbReference type="InterPro" id="IPR029016">
    <property type="entry name" value="GAF-like_dom_sf"/>
</dbReference>
<dbReference type="RefSeq" id="WP_221764463.1">
    <property type="nucleotide sequence ID" value="NZ_AP024110.1"/>
</dbReference>
<dbReference type="InterPro" id="IPR007435">
    <property type="entry name" value="DUF484"/>
</dbReference>
<reference evidence="1" key="1">
    <citation type="journal article" date="2021" name="Arch. Microbiol.">
        <title>Methyloradius palustris gen. nov., sp. nov., a methanol-oxidizing bacterium isolated from snow.</title>
        <authorList>
            <person name="Miyadera T."/>
            <person name="Kojima H."/>
            <person name="Fukui M."/>
        </authorList>
    </citation>
    <scope>NUCLEOTIDE SEQUENCE</scope>
    <source>
        <strain evidence="1">Zm11</strain>
    </source>
</reference>
<dbReference type="KEGG" id="mpau:ZMTM_01460"/>